<evidence type="ECO:0008006" key="6">
    <source>
        <dbReference type="Google" id="ProtNLM"/>
    </source>
</evidence>
<dbReference type="GO" id="GO:0016787">
    <property type="term" value="F:hydrolase activity"/>
    <property type="evidence" value="ECO:0007669"/>
    <property type="project" value="UniProtKB-KW"/>
</dbReference>
<dbReference type="EMBL" id="QZAM01000158">
    <property type="protein sequence ID" value="THW39747.1"/>
    <property type="molecule type" value="Genomic_DNA"/>
</dbReference>
<dbReference type="SUPFAM" id="SSF53474">
    <property type="entry name" value="alpha/beta-Hydrolases"/>
    <property type="match status" value="1"/>
</dbReference>
<gene>
    <name evidence="4" type="ORF">D6D21_07147</name>
</gene>
<evidence type="ECO:0000256" key="3">
    <source>
        <dbReference type="SAM" id="MobiDB-lite"/>
    </source>
</evidence>
<evidence type="ECO:0000256" key="2">
    <source>
        <dbReference type="ARBA" id="ARBA00022801"/>
    </source>
</evidence>
<dbReference type="AlphaFoldDB" id="A0AB74ITT0"/>
<dbReference type="InterPro" id="IPR029058">
    <property type="entry name" value="AB_hydrolase_fold"/>
</dbReference>
<evidence type="ECO:0000313" key="4">
    <source>
        <dbReference type="EMBL" id="THW39747.1"/>
    </source>
</evidence>
<dbReference type="Proteomes" id="UP000309076">
    <property type="component" value="Unassembled WGS sequence"/>
</dbReference>
<keyword evidence="1" id="KW-0732">Signal</keyword>
<proteinExistence type="predicted"/>
<evidence type="ECO:0000256" key="1">
    <source>
        <dbReference type="ARBA" id="ARBA00022729"/>
    </source>
</evidence>
<organism evidence="4 5">
    <name type="scientific">Aureobasidium pullulans</name>
    <name type="common">Black yeast</name>
    <name type="synonym">Pullularia pullulans</name>
    <dbReference type="NCBI Taxonomy" id="5580"/>
    <lineage>
        <taxon>Eukaryota</taxon>
        <taxon>Fungi</taxon>
        <taxon>Dikarya</taxon>
        <taxon>Ascomycota</taxon>
        <taxon>Pezizomycotina</taxon>
        <taxon>Dothideomycetes</taxon>
        <taxon>Dothideomycetidae</taxon>
        <taxon>Dothideales</taxon>
        <taxon>Saccotheciaceae</taxon>
        <taxon>Aureobasidium</taxon>
    </lineage>
</organism>
<name>A0AB74ITT0_AURPU</name>
<sequence length="328" mass="35728">MSKSKKALTTRDVPPQFLEAAFMIGHVPQMALQSDPRVSYSLYVPPGPYKSLAANEEDNTAELPLLVNIHGTRRNLSAIYGDLKTFADSTPCAILQPLFPAGIEGPNDLDSYKKLKSKTLRSDLALLSMLDEVANRWPHIDTTKIFLMGFSGGGQFAQRFLYTHPERLSAVSIGAPGKVTLLDEFLKWPQGVDDIIEIFGRQIKLDSVEAVNIHLVVGSKDTTAHGGKDFKKWQGGKKVKSEDAASGGEVALTGNIESSKGQGRLGTLQHLQEHWKIDNIQSRLDIVDGVGHSADGVRSFRKAVHMQNNPSPSCRALRSGQKTGLSAS</sequence>
<reference evidence="4 5" key="1">
    <citation type="submission" date="2018-10" db="EMBL/GenBank/DDBJ databases">
        <title>Fifty Aureobasidium pullulans genomes reveal a recombining polyextremotolerant generalist.</title>
        <authorList>
            <person name="Gostincar C."/>
            <person name="Turk M."/>
            <person name="Zajc J."/>
            <person name="Gunde-Cimerman N."/>
        </authorList>
    </citation>
    <scope>NUCLEOTIDE SEQUENCE [LARGE SCALE GENOMIC DNA]</scope>
    <source>
        <strain evidence="4 5">EXF-10796</strain>
    </source>
</reference>
<accession>A0AB74ITT0</accession>
<dbReference type="InterPro" id="IPR050955">
    <property type="entry name" value="Plant_Biomass_Hydrol_Est"/>
</dbReference>
<keyword evidence="2" id="KW-0378">Hydrolase</keyword>
<dbReference type="Gene3D" id="3.40.50.1820">
    <property type="entry name" value="alpha/beta hydrolase"/>
    <property type="match status" value="1"/>
</dbReference>
<dbReference type="PANTHER" id="PTHR43037:SF5">
    <property type="entry name" value="FERULOYL ESTERASE"/>
    <property type="match status" value="1"/>
</dbReference>
<comment type="caution">
    <text evidence="4">The sequence shown here is derived from an EMBL/GenBank/DDBJ whole genome shotgun (WGS) entry which is preliminary data.</text>
</comment>
<dbReference type="PANTHER" id="PTHR43037">
    <property type="entry name" value="UNNAMED PRODUCT-RELATED"/>
    <property type="match status" value="1"/>
</dbReference>
<protein>
    <recommendedName>
        <fullName evidence="6">Carboxylic ester hydrolase</fullName>
    </recommendedName>
</protein>
<feature type="region of interest" description="Disordered" evidence="3">
    <location>
        <begin position="306"/>
        <end position="328"/>
    </location>
</feature>
<evidence type="ECO:0000313" key="5">
    <source>
        <dbReference type="Proteomes" id="UP000309076"/>
    </source>
</evidence>